<dbReference type="EMBL" id="WHWC01000013">
    <property type="protein sequence ID" value="KAG8371585.1"/>
    <property type="molecule type" value="Genomic_DNA"/>
</dbReference>
<feature type="coiled-coil region" evidence="3">
    <location>
        <begin position="183"/>
        <end position="242"/>
    </location>
</feature>
<feature type="compositionally biased region" description="Low complexity" evidence="4">
    <location>
        <begin position="171"/>
        <end position="182"/>
    </location>
</feature>
<dbReference type="GO" id="GO:0005774">
    <property type="term" value="C:vacuolar membrane"/>
    <property type="evidence" value="ECO:0007669"/>
    <property type="project" value="TreeGrafter"/>
</dbReference>
<dbReference type="PANTHER" id="PTHR32258">
    <property type="entry name" value="PROTEIN NETWORKED 4A"/>
    <property type="match status" value="1"/>
</dbReference>
<sequence>MASPYSNKLNRSESKKSHSWWWDSHISPKNSKWLQDNLEEMDQHVKRMLKLIEEDADSFARKAEIYFKKRPELISLVEEFYRIYRSLAERYDHLTGELRKNILSDIQSQCSGISDPGSEPPSTIPSPDPRPNRTKSGPRAAGFDFFLGTGSNLNKKEGDESSTMDSESESDNSSVNNYNNGDEQGLQKKIIELEAELQEVKSNYEDSKVKENYEDSKVSAKIATYEEELRVANEKIRLSDDEIIRLTIELQKYKSLKDSYNLDSKNLLASAHKIRGLEEELRVTQEKLNNSEVEVARLKHEFRSKKNMHKSAENEGSIIIMVKREVSKLLQHRMGPRYKNNHPNRDQDNRGLKQILLL</sequence>
<accession>A0AAV6WRT0</accession>
<comment type="similarity">
    <text evidence="2">Belongs to the NET family.</text>
</comment>
<evidence type="ECO:0000256" key="1">
    <source>
        <dbReference type="ARBA" id="ARBA00023054"/>
    </source>
</evidence>
<proteinExistence type="inferred from homology"/>
<keyword evidence="1 3" id="KW-0175">Coiled coil</keyword>
<reference evidence="6" key="1">
    <citation type="submission" date="2019-10" db="EMBL/GenBank/DDBJ databases">
        <authorList>
            <person name="Zhang R."/>
            <person name="Pan Y."/>
            <person name="Wang J."/>
            <person name="Ma R."/>
            <person name="Yu S."/>
        </authorList>
    </citation>
    <scope>NUCLEOTIDE SEQUENCE</scope>
    <source>
        <strain evidence="6">LA-IB0</strain>
        <tissue evidence="6">Leaf</tissue>
    </source>
</reference>
<evidence type="ECO:0000256" key="4">
    <source>
        <dbReference type="SAM" id="MobiDB-lite"/>
    </source>
</evidence>
<name>A0AAV6WRT0_9LAMI</name>
<feature type="compositionally biased region" description="Acidic residues" evidence="4">
    <location>
        <begin position="160"/>
        <end position="170"/>
    </location>
</feature>
<evidence type="ECO:0000313" key="7">
    <source>
        <dbReference type="Proteomes" id="UP000826271"/>
    </source>
</evidence>
<evidence type="ECO:0000259" key="5">
    <source>
        <dbReference type="PROSITE" id="PS51774"/>
    </source>
</evidence>
<dbReference type="PROSITE" id="PS51774">
    <property type="entry name" value="NAB"/>
    <property type="match status" value="1"/>
</dbReference>
<evidence type="ECO:0000256" key="2">
    <source>
        <dbReference type="ARBA" id="ARBA00038006"/>
    </source>
</evidence>
<evidence type="ECO:0000256" key="3">
    <source>
        <dbReference type="SAM" id="Coils"/>
    </source>
</evidence>
<dbReference type="Pfam" id="PF07765">
    <property type="entry name" value="KIP1"/>
    <property type="match status" value="1"/>
</dbReference>
<dbReference type="Proteomes" id="UP000826271">
    <property type="component" value="Unassembled WGS sequence"/>
</dbReference>
<feature type="coiled-coil region" evidence="3">
    <location>
        <begin position="274"/>
        <end position="315"/>
    </location>
</feature>
<organism evidence="6 7">
    <name type="scientific">Buddleja alternifolia</name>
    <dbReference type="NCBI Taxonomy" id="168488"/>
    <lineage>
        <taxon>Eukaryota</taxon>
        <taxon>Viridiplantae</taxon>
        <taxon>Streptophyta</taxon>
        <taxon>Embryophyta</taxon>
        <taxon>Tracheophyta</taxon>
        <taxon>Spermatophyta</taxon>
        <taxon>Magnoliopsida</taxon>
        <taxon>eudicotyledons</taxon>
        <taxon>Gunneridae</taxon>
        <taxon>Pentapetalae</taxon>
        <taxon>asterids</taxon>
        <taxon>lamiids</taxon>
        <taxon>Lamiales</taxon>
        <taxon>Scrophulariaceae</taxon>
        <taxon>Buddlejeae</taxon>
        <taxon>Buddleja</taxon>
    </lineage>
</organism>
<feature type="domain" description="NAB" evidence="5">
    <location>
        <begin position="18"/>
        <end position="98"/>
    </location>
</feature>
<dbReference type="InterPro" id="IPR011684">
    <property type="entry name" value="NAB"/>
</dbReference>
<dbReference type="PANTHER" id="PTHR32258:SF3">
    <property type="entry name" value="PROTEIN NETWORKED 4A"/>
    <property type="match status" value="1"/>
</dbReference>
<feature type="region of interest" description="Disordered" evidence="4">
    <location>
        <begin position="108"/>
        <end position="182"/>
    </location>
</feature>
<keyword evidence="7" id="KW-1185">Reference proteome</keyword>
<comment type="caution">
    <text evidence="6">The sequence shown here is derived from an EMBL/GenBank/DDBJ whole genome shotgun (WGS) entry which is preliminary data.</text>
</comment>
<gene>
    <name evidence="6" type="ORF">BUALT_Bualt13G0103300</name>
</gene>
<dbReference type="InterPro" id="IPR051861">
    <property type="entry name" value="NET_actin-binding_domain"/>
</dbReference>
<dbReference type="AlphaFoldDB" id="A0AAV6WRT0"/>
<dbReference type="GO" id="GO:0003779">
    <property type="term" value="F:actin binding"/>
    <property type="evidence" value="ECO:0007669"/>
    <property type="project" value="InterPro"/>
</dbReference>
<evidence type="ECO:0000313" key="6">
    <source>
        <dbReference type="EMBL" id="KAG8371585.1"/>
    </source>
</evidence>
<feature type="compositionally biased region" description="Pro residues" evidence="4">
    <location>
        <begin position="118"/>
        <end position="129"/>
    </location>
</feature>
<protein>
    <recommendedName>
        <fullName evidence="5">NAB domain-containing protein</fullName>
    </recommendedName>
</protein>